<name>A0A6J7WXQ1_9CAUD</name>
<gene>
    <name evidence="1" type="ORF">UFOVP372_14</name>
</gene>
<organism evidence="1">
    <name type="scientific">uncultured Caudovirales phage</name>
    <dbReference type="NCBI Taxonomy" id="2100421"/>
    <lineage>
        <taxon>Viruses</taxon>
        <taxon>Duplodnaviria</taxon>
        <taxon>Heunggongvirae</taxon>
        <taxon>Uroviricota</taxon>
        <taxon>Caudoviricetes</taxon>
        <taxon>Peduoviridae</taxon>
        <taxon>Maltschvirus</taxon>
        <taxon>Maltschvirus maltsch</taxon>
    </lineage>
</organism>
<reference evidence="1" key="1">
    <citation type="submission" date="2020-05" db="EMBL/GenBank/DDBJ databases">
        <authorList>
            <person name="Chiriac C."/>
            <person name="Salcher M."/>
            <person name="Ghai R."/>
            <person name="Kavagutti S V."/>
        </authorList>
    </citation>
    <scope>NUCLEOTIDE SEQUENCE</scope>
</reference>
<evidence type="ECO:0000313" key="1">
    <source>
        <dbReference type="EMBL" id="CAB5222550.1"/>
    </source>
</evidence>
<accession>A0A6J7WXQ1</accession>
<dbReference type="EMBL" id="LR798302">
    <property type="protein sequence ID" value="CAB5222550.1"/>
    <property type="molecule type" value="Genomic_DNA"/>
</dbReference>
<proteinExistence type="predicted"/>
<dbReference type="InterPro" id="IPR021229">
    <property type="entry name" value="DUF2800"/>
</dbReference>
<evidence type="ECO:0008006" key="2">
    <source>
        <dbReference type="Google" id="ProtNLM"/>
    </source>
</evidence>
<dbReference type="Pfam" id="PF10926">
    <property type="entry name" value="DUF2800"/>
    <property type="match status" value="1"/>
</dbReference>
<protein>
    <recommendedName>
        <fullName evidence="2">DUF2800 domain-containing protein</fullName>
    </recommendedName>
</protein>
<sequence>MSDHAKLSPSKRSRWALCPGSIREEAKYPDTGSGPAAADGTHSHTLLEHCIKNGLSDPMDQVGETFTDHEGTFKVDADRAARVKSAIEYIRDRSMNGLFPVISEQKVNPKFLLGRDDLSGTVDCQIIGPDWIELIDYKDGMGVVSAEGNMQLEQYAYGVLAGYSLPVNGQYSFNRVIMTIIQPKLTLRGMPAITSYEVSVRDLMANMGTIISQAAATDKPDAPLVPGESQCKFCRAKGSCNALASNVMKEVGIMFQPVVTQTLDVAQQSADKDPSTMDDQQIRQIMEAAPLMRQLLEGVEKEALRRLKAGQTIPGLKLVNGKGSRSWAFAEAEMADKLVKMGIPKSAIYETKLVSPAKAEKLTWKKKDEMVTLSERQLKRMEQEYVTKLAGALTVVPESDGRPAVITNAAPLFSAVEAAPAAESLPSWLS</sequence>